<dbReference type="GO" id="GO:0015833">
    <property type="term" value="P:peptide transport"/>
    <property type="evidence" value="ECO:0007669"/>
    <property type="project" value="TreeGrafter"/>
</dbReference>
<feature type="signal peptide" evidence="5">
    <location>
        <begin position="1"/>
        <end position="21"/>
    </location>
</feature>
<dbReference type="PIRSF" id="PIRSF002741">
    <property type="entry name" value="MppA"/>
    <property type="match status" value="1"/>
</dbReference>
<organism evidence="7 8">
    <name type="scientific">Candidatus Wallbacteria bacterium HGW-Wallbacteria-1</name>
    <dbReference type="NCBI Taxonomy" id="2013854"/>
    <lineage>
        <taxon>Bacteria</taxon>
        <taxon>Candidatus Walliibacteriota</taxon>
    </lineage>
</organism>
<dbReference type="Pfam" id="PF00496">
    <property type="entry name" value="SBP_bac_5"/>
    <property type="match status" value="1"/>
</dbReference>
<evidence type="ECO:0000256" key="5">
    <source>
        <dbReference type="SAM" id="SignalP"/>
    </source>
</evidence>
<evidence type="ECO:0000256" key="2">
    <source>
        <dbReference type="ARBA" id="ARBA00005695"/>
    </source>
</evidence>
<dbReference type="SUPFAM" id="SSF53850">
    <property type="entry name" value="Periplasmic binding protein-like II"/>
    <property type="match status" value="1"/>
</dbReference>
<dbReference type="GO" id="GO:1904680">
    <property type="term" value="F:peptide transmembrane transporter activity"/>
    <property type="evidence" value="ECO:0007669"/>
    <property type="project" value="TreeGrafter"/>
</dbReference>
<dbReference type="EMBL" id="PGXC01000077">
    <property type="protein sequence ID" value="PKK87981.1"/>
    <property type="molecule type" value="Genomic_DNA"/>
</dbReference>
<keyword evidence="3" id="KW-0813">Transport</keyword>
<gene>
    <name evidence="7" type="ORF">CVV64_20765</name>
</gene>
<sequence>MKRTLPIVLLMLILAVPTVFAGGNKEAASTEKAIRIAEQVPGLITPGVWDGQAFSMNSSIYEYLIEINTETGALDPILATSWKTDDGSTWEFALRKNVKFHDGSDFTAADVKYTIERTQDPSIGHLKKQDFAVVQSIETPDPHTVIIHLSEPRPTFIYQLTDYNMCILSSDYNYASLGESKPMGTGPFVMQQLIPKESASLARNTNYWAPNLPKVDKLLIYFVADIDASISMLESDRVDVVPFVTPVIKNRLDKVEGIKVISPYQEQRFVAMVTDMKPFDDNRVRLALKYSMDPQIIAKSVAQMDLNDGVYYNETPIMNMLAEYKELPLRGRNVAKAKSLLAEAGYPNGVTVELYYASDHPFGKELAQTIQELAAPAGFDIELKGYTRDIYLSQYWLNVPFSITGWGGRIDPSMLLALAFKSGGAWNESHLSNPAVDALINKISAEADAEKRTGYYHELQELFYEEGSLLNVQVPYLVAINEKIVDYKQPLTMLPQYKYTDIK</sequence>
<comment type="subcellular location">
    <subcellularLocation>
        <location evidence="1">Cell envelope</location>
    </subcellularLocation>
</comment>
<dbReference type="PROSITE" id="PS01040">
    <property type="entry name" value="SBP_BACTERIAL_5"/>
    <property type="match status" value="1"/>
</dbReference>
<name>A0A2N1PI05_9BACT</name>
<evidence type="ECO:0000256" key="4">
    <source>
        <dbReference type="ARBA" id="ARBA00022729"/>
    </source>
</evidence>
<dbReference type="CDD" id="cd08503">
    <property type="entry name" value="PBP2_NikA_DppA_OppA_like_17"/>
    <property type="match status" value="1"/>
</dbReference>
<comment type="caution">
    <text evidence="7">The sequence shown here is derived from an EMBL/GenBank/DDBJ whole genome shotgun (WGS) entry which is preliminary data.</text>
</comment>
<evidence type="ECO:0000313" key="7">
    <source>
        <dbReference type="EMBL" id="PKK87981.1"/>
    </source>
</evidence>
<feature type="domain" description="Solute-binding protein family 5" evidence="6">
    <location>
        <begin position="75"/>
        <end position="424"/>
    </location>
</feature>
<comment type="similarity">
    <text evidence="2">Belongs to the bacterial solute-binding protein 5 family.</text>
</comment>
<reference evidence="7 8" key="1">
    <citation type="journal article" date="2017" name="ISME J.">
        <title>Potential for microbial H2 and metal transformations associated with novel bacteria and archaea in deep terrestrial subsurface sediments.</title>
        <authorList>
            <person name="Hernsdorf A.W."/>
            <person name="Amano Y."/>
            <person name="Miyakawa K."/>
            <person name="Ise K."/>
            <person name="Suzuki Y."/>
            <person name="Anantharaman K."/>
            <person name="Probst A."/>
            <person name="Burstein D."/>
            <person name="Thomas B.C."/>
            <person name="Banfield J.F."/>
        </authorList>
    </citation>
    <scope>NUCLEOTIDE SEQUENCE [LARGE SCALE GENOMIC DNA]</scope>
    <source>
        <strain evidence="7">HGW-Wallbacteria-1</strain>
    </source>
</reference>
<dbReference type="InterPro" id="IPR023765">
    <property type="entry name" value="SBP_5_CS"/>
</dbReference>
<keyword evidence="4 5" id="KW-0732">Signal</keyword>
<evidence type="ECO:0000259" key="6">
    <source>
        <dbReference type="Pfam" id="PF00496"/>
    </source>
</evidence>
<dbReference type="InterPro" id="IPR000914">
    <property type="entry name" value="SBP_5_dom"/>
</dbReference>
<evidence type="ECO:0000313" key="8">
    <source>
        <dbReference type="Proteomes" id="UP000233256"/>
    </source>
</evidence>
<dbReference type="GO" id="GO:0030313">
    <property type="term" value="C:cell envelope"/>
    <property type="evidence" value="ECO:0007669"/>
    <property type="project" value="UniProtKB-SubCell"/>
</dbReference>
<dbReference type="InterPro" id="IPR039424">
    <property type="entry name" value="SBP_5"/>
</dbReference>
<dbReference type="InterPro" id="IPR030678">
    <property type="entry name" value="Peptide/Ni-bd"/>
</dbReference>
<dbReference type="GO" id="GO:0043190">
    <property type="term" value="C:ATP-binding cassette (ABC) transporter complex"/>
    <property type="evidence" value="ECO:0007669"/>
    <property type="project" value="InterPro"/>
</dbReference>
<evidence type="ECO:0000256" key="3">
    <source>
        <dbReference type="ARBA" id="ARBA00022448"/>
    </source>
</evidence>
<dbReference type="Gene3D" id="3.90.76.10">
    <property type="entry name" value="Dipeptide-binding Protein, Domain 1"/>
    <property type="match status" value="1"/>
</dbReference>
<dbReference type="Gene3D" id="3.10.105.10">
    <property type="entry name" value="Dipeptide-binding Protein, Domain 3"/>
    <property type="match status" value="1"/>
</dbReference>
<dbReference type="PANTHER" id="PTHR30290:SF10">
    <property type="entry name" value="PERIPLASMIC OLIGOPEPTIDE-BINDING PROTEIN-RELATED"/>
    <property type="match status" value="1"/>
</dbReference>
<dbReference type="AlphaFoldDB" id="A0A2N1PI05"/>
<dbReference type="PANTHER" id="PTHR30290">
    <property type="entry name" value="PERIPLASMIC BINDING COMPONENT OF ABC TRANSPORTER"/>
    <property type="match status" value="1"/>
</dbReference>
<evidence type="ECO:0000256" key="1">
    <source>
        <dbReference type="ARBA" id="ARBA00004196"/>
    </source>
</evidence>
<accession>A0A2N1PI05</accession>
<dbReference type="Gene3D" id="3.40.190.10">
    <property type="entry name" value="Periplasmic binding protein-like II"/>
    <property type="match status" value="1"/>
</dbReference>
<feature type="chain" id="PRO_5014897109" description="Solute-binding protein family 5 domain-containing protein" evidence="5">
    <location>
        <begin position="22"/>
        <end position="503"/>
    </location>
</feature>
<protein>
    <recommendedName>
        <fullName evidence="6">Solute-binding protein family 5 domain-containing protein</fullName>
    </recommendedName>
</protein>
<dbReference type="GO" id="GO:0042597">
    <property type="term" value="C:periplasmic space"/>
    <property type="evidence" value="ECO:0007669"/>
    <property type="project" value="UniProtKB-ARBA"/>
</dbReference>
<dbReference type="Proteomes" id="UP000233256">
    <property type="component" value="Unassembled WGS sequence"/>
</dbReference>
<proteinExistence type="inferred from homology"/>